<dbReference type="Pfam" id="PF01527">
    <property type="entry name" value="HTH_Tnp_1"/>
    <property type="match status" value="1"/>
</dbReference>
<dbReference type="NCBIfam" id="NF033516">
    <property type="entry name" value="transpos_IS3"/>
    <property type="match status" value="1"/>
</dbReference>
<dbReference type="InterPro" id="IPR048020">
    <property type="entry name" value="Transpos_IS3"/>
</dbReference>
<dbReference type="PANTHER" id="PTHR47515">
    <property type="entry name" value="LOW CALCIUM RESPONSE LOCUS PROTEIN T"/>
    <property type="match status" value="1"/>
</dbReference>
<name>A0ABV1SME3_9RHOB</name>
<dbReference type="InterPro" id="IPR002514">
    <property type="entry name" value="Transposase_8"/>
</dbReference>
<organism evidence="3 4">
    <name type="scientific">Thioclava kandeliae</name>
    <dbReference type="NCBI Taxonomy" id="3070818"/>
    <lineage>
        <taxon>Bacteria</taxon>
        <taxon>Pseudomonadati</taxon>
        <taxon>Pseudomonadota</taxon>
        <taxon>Alphaproteobacteria</taxon>
        <taxon>Rhodobacterales</taxon>
        <taxon>Paracoccaceae</taxon>
        <taxon>Thioclava</taxon>
    </lineage>
</organism>
<dbReference type="SUPFAM" id="SSF46689">
    <property type="entry name" value="Homeodomain-like"/>
    <property type="match status" value="1"/>
</dbReference>
<dbReference type="EMBL" id="JAYWLC010000024">
    <property type="protein sequence ID" value="MER5173669.1"/>
    <property type="molecule type" value="Genomic_DNA"/>
</dbReference>
<gene>
    <name evidence="3" type="ORF">VSX56_18035</name>
</gene>
<dbReference type="Pfam" id="PF13683">
    <property type="entry name" value="rve_3"/>
    <property type="match status" value="1"/>
</dbReference>
<dbReference type="RefSeq" id="WP_350939017.1">
    <property type="nucleotide sequence ID" value="NZ_JAYWLC010000024.1"/>
</dbReference>
<dbReference type="InterPro" id="IPR001584">
    <property type="entry name" value="Integrase_cat-core"/>
</dbReference>
<dbReference type="Gene3D" id="3.30.420.10">
    <property type="entry name" value="Ribonuclease H-like superfamily/Ribonuclease H"/>
    <property type="match status" value="1"/>
</dbReference>
<sequence length="372" mass="43199">MADKREKPEDIVMKLRQVEVLQGQGAKLADAVRQIGVTQQTYYRWRREFGGMNRDPLKRLEKENTRLRRAVSDLTLDKLILTEATPGKLLSPQQCRQCIDHVRSALGISERRACWALGQHRSTQRKIPLGRQDEALLTADITELARQYGCYGYRQITGLLVQAGWCVNHKRVERIWRREGLKVPQTQKKRGRLWLTDGSCVRLRAERPNHVWSYDFVQDRTADGRAYRMLNIVDEFTRKVLVIRVKRKLNSVDVIDALTDLFILHGSPEFIRSDNGPEFIATELRNWIEAVGAITAYIEPGSPWENGYAESFNARLRNELLDGEVFYTLREAQILIERWRKHYNTVRPHSSLGYRPPAPESIMPVDQRPTMH</sequence>
<evidence type="ECO:0000313" key="4">
    <source>
        <dbReference type="Proteomes" id="UP001438953"/>
    </source>
</evidence>
<evidence type="ECO:0000313" key="3">
    <source>
        <dbReference type="EMBL" id="MER5173669.1"/>
    </source>
</evidence>
<protein>
    <submittedName>
        <fullName evidence="3">IS3 family transposase</fullName>
    </submittedName>
</protein>
<dbReference type="InterPro" id="IPR012337">
    <property type="entry name" value="RNaseH-like_sf"/>
</dbReference>
<evidence type="ECO:0000256" key="1">
    <source>
        <dbReference type="SAM" id="MobiDB-lite"/>
    </source>
</evidence>
<evidence type="ECO:0000259" key="2">
    <source>
        <dbReference type="PROSITE" id="PS50994"/>
    </source>
</evidence>
<proteinExistence type="predicted"/>
<dbReference type="PROSITE" id="PS50994">
    <property type="entry name" value="INTEGRASE"/>
    <property type="match status" value="1"/>
</dbReference>
<dbReference type="PANTHER" id="PTHR47515:SF2">
    <property type="entry name" value="INTEGRASE CORE DOMAIN PROTEIN"/>
    <property type="match status" value="1"/>
</dbReference>
<dbReference type="Pfam" id="PF13276">
    <property type="entry name" value="HTH_21"/>
    <property type="match status" value="1"/>
</dbReference>
<dbReference type="InterPro" id="IPR025948">
    <property type="entry name" value="HTH-like_dom"/>
</dbReference>
<dbReference type="InterPro" id="IPR036397">
    <property type="entry name" value="RNaseH_sf"/>
</dbReference>
<feature type="domain" description="Integrase catalytic" evidence="2">
    <location>
        <begin position="204"/>
        <end position="364"/>
    </location>
</feature>
<accession>A0ABV1SME3</accession>
<comment type="caution">
    <text evidence="3">The sequence shown here is derived from an EMBL/GenBank/DDBJ whole genome shotgun (WGS) entry which is preliminary data.</text>
</comment>
<feature type="region of interest" description="Disordered" evidence="1">
    <location>
        <begin position="350"/>
        <end position="372"/>
    </location>
</feature>
<dbReference type="InterPro" id="IPR009057">
    <property type="entry name" value="Homeodomain-like_sf"/>
</dbReference>
<dbReference type="Proteomes" id="UP001438953">
    <property type="component" value="Unassembled WGS sequence"/>
</dbReference>
<reference evidence="3 4" key="1">
    <citation type="submission" date="2024-01" db="EMBL/GenBank/DDBJ databases">
        <authorList>
            <person name="Deng Y."/>
            <person name="Su J."/>
        </authorList>
    </citation>
    <scope>NUCLEOTIDE SEQUENCE [LARGE SCALE GENOMIC DNA]</scope>
    <source>
        <strain evidence="3 4">CPCC 100088</strain>
    </source>
</reference>
<reference evidence="3 4" key="2">
    <citation type="submission" date="2024-06" db="EMBL/GenBank/DDBJ databases">
        <title>Thioclava kandeliae sp. nov. from a rhizosphere soil sample of Kandelia candel in a mangrove.</title>
        <authorList>
            <person name="Mu T."/>
        </authorList>
    </citation>
    <scope>NUCLEOTIDE SEQUENCE [LARGE SCALE GENOMIC DNA]</scope>
    <source>
        <strain evidence="3 4">CPCC 100088</strain>
    </source>
</reference>
<keyword evidence="4" id="KW-1185">Reference proteome</keyword>
<dbReference type="SUPFAM" id="SSF53098">
    <property type="entry name" value="Ribonuclease H-like"/>
    <property type="match status" value="1"/>
</dbReference>